<reference evidence="1 2" key="1">
    <citation type="journal article" date="2016" name="Nat. Commun.">
        <title>Thousands of microbial genomes shed light on interconnected biogeochemical processes in an aquifer system.</title>
        <authorList>
            <person name="Anantharaman K."/>
            <person name="Brown C.T."/>
            <person name="Hug L.A."/>
            <person name="Sharon I."/>
            <person name="Castelle C.J."/>
            <person name="Probst A.J."/>
            <person name="Thomas B.C."/>
            <person name="Singh A."/>
            <person name="Wilkins M.J."/>
            <person name="Karaoz U."/>
            <person name="Brodie E.L."/>
            <person name="Williams K.H."/>
            <person name="Hubbard S.S."/>
            <person name="Banfield J.F."/>
        </authorList>
    </citation>
    <scope>NUCLEOTIDE SEQUENCE [LARGE SCALE GENOMIC DNA]</scope>
</reference>
<dbReference type="STRING" id="1802538.A2382_03760"/>
<dbReference type="EMBL" id="MGHY01000029">
    <property type="protein sequence ID" value="OGM78766.1"/>
    <property type="molecule type" value="Genomic_DNA"/>
</dbReference>
<organism evidence="1 2">
    <name type="scientific">Candidatus Woesebacteria bacterium RIFOXYB1_FULL_38_16</name>
    <dbReference type="NCBI Taxonomy" id="1802538"/>
    <lineage>
        <taxon>Bacteria</taxon>
        <taxon>Candidatus Woeseibacteriota</taxon>
    </lineage>
</organism>
<protein>
    <submittedName>
        <fullName evidence="1">Uncharacterized protein</fullName>
    </submittedName>
</protein>
<gene>
    <name evidence="1" type="ORF">A2382_03760</name>
</gene>
<name>A0A1F8CRQ1_9BACT</name>
<accession>A0A1F8CRQ1</accession>
<sequence length="125" mass="14010">MASNGSNSQKNIHQQIHDLKGAIGYCSALESRAEVPVDQRLVATGREKVYGVPNPDDPMKELGIFVFQILPYKDSGTGQQREIIKWAWCPYTGDPETVKLAYDKRLPDILTLVAGLIRERIAELR</sequence>
<evidence type="ECO:0000313" key="1">
    <source>
        <dbReference type="EMBL" id="OGM78766.1"/>
    </source>
</evidence>
<dbReference type="AlphaFoldDB" id="A0A1F8CRQ1"/>
<dbReference type="Proteomes" id="UP000178999">
    <property type="component" value="Unassembled WGS sequence"/>
</dbReference>
<evidence type="ECO:0000313" key="2">
    <source>
        <dbReference type="Proteomes" id="UP000178999"/>
    </source>
</evidence>
<proteinExistence type="predicted"/>
<comment type="caution">
    <text evidence="1">The sequence shown here is derived from an EMBL/GenBank/DDBJ whole genome shotgun (WGS) entry which is preliminary data.</text>
</comment>